<gene>
    <name evidence="7" type="ORF">SLS62_010712</name>
</gene>
<dbReference type="EMBL" id="JAKJXP020000141">
    <property type="protein sequence ID" value="KAK7743079.1"/>
    <property type="molecule type" value="Genomic_DNA"/>
</dbReference>
<evidence type="ECO:0000256" key="4">
    <source>
        <dbReference type="ARBA" id="ARBA00023242"/>
    </source>
</evidence>
<proteinExistence type="predicted"/>
<dbReference type="Proteomes" id="UP001320420">
    <property type="component" value="Unassembled WGS sequence"/>
</dbReference>
<dbReference type="Pfam" id="PF04166">
    <property type="entry name" value="PdxA"/>
    <property type="match status" value="1"/>
</dbReference>
<dbReference type="GO" id="GO:0016491">
    <property type="term" value="F:oxidoreductase activity"/>
    <property type="evidence" value="ECO:0007669"/>
    <property type="project" value="UniProtKB-KW"/>
</dbReference>
<dbReference type="SMART" id="SM00906">
    <property type="entry name" value="Fungal_trans"/>
    <property type="match status" value="1"/>
</dbReference>
<dbReference type="PANTHER" id="PTHR30004:SF3">
    <property type="entry name" value="4-HYDROXYTHREONINE-4-PHOSPHATE DEHYDROGENASE 2-RELATED"/>
    <property type="match status" value="1"/>
</dbReference>
<dbReference type="SUPFAM" id="SSF53659">
    <property type="entry name" value="Isocitrate/Isopropylmalate dehydrogenase-like"/>
    <property type="match status" value="1"/>
</dbReference>
<evidence type="ECO:0000256" key="5">
    <source>
        <dbReference type="SAM" id="MobiDB-lite"/>
    </source>
</evidence>
<dbReference type="AlphaFoldDB" id="A0AAN9U7N1"/>
<feature type="region of interest" description="Disordered" evidence="5">
    <location>
        <begin position="957"/>
        <end position="1026"/>
    </location>
</feature>
<evidence type="ECO:0000313" key="8">
    <source>
        <dbReference type="Proteomes" id="UP001320420"/>
    </source>
</evidence>
<feature type="region of interest" description="Disordered" evidence="5">
    <location>
        <begin position="411"/>
        <end position="438"/>
    </location>
</feature>
<dbReference type="GO" id="GO:0008270">
    <property type="term" value="F:zinc ion binding"/>
    <property type="evidence" value="ECO:0007669"/>
    <property type="project" value="InterPro"/>
</dbReference>
<keyword evidence="4" id="KW-0539">Nucleus</keyword>
<evidence type="ECO:0000256" key="2">
    <source>
        <dbReference type="ARBA" id="ARBA00023002"/>
    </source>
</evidence>
<evidence type="ECO:0000256" key="3">
    <source>
        <dbReference type="ARBA" id="ARBA00023027"/>
    </source>
</evidence>
<dbReference type="PANTHER" id="PTHR30004">
    <property type="entry name" value="4-HYDROXYTHREONINE-4-PHOSPHATE DEHYDROGENASE"/>
    <property type="match status" value="1"/>
</dbReference>
<keyword evidence="3" id="KW-0520">NAD</keyword>
<dbReference type="GO" id="GO:0003677">
    <property type="term" value="F:DNA binding"/>
    <property type="evidence" value="ECO:0007669"/>
    <property type="project" value="InterPro"/>
</dbReference>
<dbReference type="InterPro" id="IPR007219">
    <property type="entry name" value="XnlR_reg_dom"/>
</dbReference>
<comment type="caution">
    <text evidence="7">The sequence shown here is derived from an EMBL/GenBank/DDBJ whole genome shotgun (WGS) entry which is preliminary data.</text>
</comment>
<evidence type="ECO:0000313" key="7">
    <source>
        <dbReference type="EMBL" id="KAK7743079.1"/>
    </source>
</evidence>
<name>A0AAN9U7N1_9PEZI</name>
<dbReference type="GO" id="GO:0006351">
    <property type="term" value="P:DNA-templated transcription"/>
    <property type="evidence" value="ECO:0007669"/>
    <property type="project" value="InterPro"/>
</dbReference>
<evidence type="ECO:0000259" key="6">
    <source>
        <dbReference type="SMART" id="SM00906"/>
    </source>
</evidence>
<dbReference type="GO" id="GO:0051287">
    <property type="term" value="F:NAD binding"/>
    <property type="evidence" value="ECO:0007669"/>
    <property type="project" value="InterPro"/>
</dbReference>
<dbReference type="CDD" id="cd12148">
    <property type="entry name" value="fungal_TF_MHR"/>
    <property type="match status" value="1"/>
</dbReference>
<dbReference type="InterPro" id="IPR005255">
    <property type="entry name" value="PdxA_fam"/>
</dbReference>
<protein>
    <recommendedName>
        <fullName evidence="6">Xylanolytic transcriptional activator regulatory domain-containing protein</fullName>
    </recommendedName>
</protein>
<feature type="domain" description="Xylanolytic transcriptional activator regulatory" evidence="6">
    <location>
        <begin position="578"/>
        <end position="658"/>
    </location>
</feature>
<feature type="compositionally biased region" description="Low complexity" evidence="5">
    <location>
        <begin position="971"/>
        <end position="990"/>
    </location>
</feature>
<sequence>MHQHSHTRRARIAVTLGDPSGVGPELIAKLLSNPANVEKADIVLLADRSELESAIADAGGIHVAASDDPAGPHNVQVLDDNTASQFQSTRSEVSAASGARSIYQLKRAIQLVKAGQVDAIVFGPLNKSSLKKAGMTEEDELRWFANQLEFDGTTSEINIAGPLWTARVTSHIGIEEVAQRISKESTLKAIELLHRLRWESGVNNPRLGICALNPHNGENGAFGRQEIDHIRPAVDAAREKGIDVQGPFPCDTIFLKRQHFDGIVTMYHDQGQIAMKLLSFDGGVTVQGGLPIPVATPAHGTAFDIVGKNIAAISSTQNAFNIAVTMAERRISKAAQGQATDTVPLKAGSLPTTAIVEVASSQATSTIERLKDAVEHLLQHNQLPALASYDGTRSGGLLRSTSEVRTISCSPKAAPSARSPTRGNFVSEGPSIDLRQDDSDLVPLPMNNLYNLTDPGSSKLIRVDPADANGPDFISQGVVSVAEAEFLFDHYRDHINPLLCDGILCPHRSLRSARQSSSLLVAVALTVAALHVPNREQPLHATYDAFVSLMRGSCLLRSQNLDDVRGLCIGAFYLTSLSWALCSRAVRVATEMNLHKPSLQQFARGGGSAAASSSHERARLWYVLYVCDHQFALAYGRPPLMHEDAAIRNAGRLLQSSLASQGDGKLVAQVRLFRILADAYFKYGCDPDLELTGPDFEVLQSFNIRIDQWRLEYQPTRHSSRHSSDPMMTAATGATATGARGPADLLPSKGATTILYYYLARFQLNSPSLRGISAHGYWTTRTEDGDGNSISGLGPQQHIMAWDRQEAANAAIAAAANTVRLIVDDGDLRKELIGMPIFVHAMIAVCASFLLKMAVVFGEPEVREGRGVQQQQQQNQHRLHLPRDLAKHGLHFHTMHALESVENLVRVLGAVADNVSQRHVIRQVVTGLKELLQRFLPGHSPSTFVYLRSSAGLEPGAPAGTSLGSHLATRSSGAVADTAGGSGSSDSSSNSHHHHHYAADMSASGTAAASQGASEGAQQQQQQQRHLLASLDHQPQQDPFDLVMGDLDWRFSDGFLWGIDTSTPYM</sequence>
<keyword evidence="1" id="KW-0479">Metal-binding</keyword>
<organism evidence="7 8">
    <name type="scientific">Diatrype stigma</name>
    <dbReference type="NCBI Taxonomy" id="117547"/>
    <lineage>
        <taxon>Eukaryota</taxon>
        <taxon>Fungi</taxon>
        <taxon>Dikarya</taxon>
        <taxon>Ascomycota</taxon>
        <taxon>Pezizomycotina</taxon>
        <taxon>Sordariomycetes</taxon>
        <taxon>Xylariomycetidae</taxon>
        <taxon>Xylariales</taxon>
        <taxon>Diatrypaceae</taxon>
        <taxon>Diatrype</taxon>
    </lineage>
</organism>
<dbReference type="Gene3D" id="3.40.718.10">
    <property type="entry name" value="Isopropylmalate Dehydrogenase"/>
    <property type="match status" value="1"/>
</dbReference>
<evidence type="ECO:0000256" key="1">
    <source>
        <dbReference type="ARBA" id="ARBA00022723"/>
    </source>
</evidence>
<dbReference type="Pfam" id="PF04082">
    <property type="entry name" value="Fungal_trans"/>
    <property type="match status" value="1"/>
</dbReference>
<reference evidence="7 8" key="1">
    <citation type="submission" date="2024-02" db="EMBL/GenBank/DDBJ databases">
        <title>De novo assembly and annotation of 12 fungi associated with fruit tree decline syndrome in Ontario, Canada.</title>
        <authorList>
            <person name="Sulman M."/>
            <person name="Ellouze W."/>
            <person name="Ilyukhin E."/>
        </authorList>
    </citation>
    <scope>NUCLEOTIDE SEQUENCE [LARGE SCALE GENOMIC DNA]</scope>
    <source>
        <strain evidence="7 8">M11/M66-122</strain>
    </source>
</reference>
<keyword evidence="2" id="KW-0560">Oxidoreductase</keyword>
<keyword evidence="8" id="KW-1185">Reference proteome</keyword>
<accession>A0AAN9U7N1</accession>
<feature type="compositionally biased region" description="Low complexity" evidence="5">
    <location>
        <begin position="999"/>
        <end position="1024"/>
    </location>
</feature>